<comment type="caution">
    <text evidence="2">The sequence shown here is derived from an EMBL/GenBank/DDBJ whole genome shotgun (WGS) entry which is preliminary data.</text>
</comment>
<accession>A0A0P6VKL9</accession>
<protein>
    <recommendedName>
        <fullName evidence="4">Late control protein D</fullName>
    </recommendedName>
</protein>
<proteinExistence type="predicted"/>
<feature type="region of interest" description="Disordered" evidence="1">
    <location>
        <begin position="254"/>
        <end position="290"/>
    </location>
</feature>
<evidence type="ECO:0000313" key="3">
    <source>
        <dbReference type="Proteomes" id="UP000048984"/>
    </source>
</evidence>
<dbReference type="RefSeq" id="WP_054359379.1">
    <property type="nucleotide sequence ID" value="NZ_LJYW01000001.1"/>
</dbReference>
<gene>
    <name evidence="2" type="ORF">ABB55_14145</name>
</gene>
<keyword evidence="3" id="KW-1185">Reference proteome</keyword>
<sequence length="346" mass="36173">MANLAWSRARYAITLGGVSVDDRIAPYLMRVEVVLNEEADADTATILLSDTIPGTVPPMPAFALPPKGTPVTIALGAEPRGVTLVFTGFVETARSRGDRGGGRSIEIRCTSLDTTSDAKSPKTRHKDGASLKDAAADFGTAGGLTIEVHASLGSITRPYWAMDGESAIGWGRRVAREVGGLFKVVGTQGVIVPKGAGLSASGQALSPFSVTYGVNVISWDLAPDAGRPPFAEVNGRWYDPAQAKWLEKTITVTGGTGSTRQSIRHSRADEGEAGDAAMAEGKDQEHEKGGGTVEIDGLASAQAGAPVVVSGLHPDIDRTYTAKSVTHALDRARGFVTRIELARPQG</sequence>
<dbReference type="SUPFAM" id="SSF69279">
    <property type="entry name" value="Phage tail proteins"/>
    <property type="match status" value="1"/>
</dbReference>
<dbReference type="Proteomes" id="UP000048984">
    <property type="component" value="Unassembled WGS sequence"/>
</dbReference>
<name>A0A0P6VKL9_9HYPH</name>
<feature type="compositionally biased region" description="Basic and acidic residues" evidence="1">
    <location>
        <begin position="280"/>
        <end position="289"/>
    </location>
</feature>
<organism evidence="2 3">
    <name type="scientific">Prosthecodimorpha hirschii</name>
    <dbReference type="NCBI Taxonomy" id="665126"/>
    <lineage>
        <taxon>Bacteria</taxon>
        <taxon>Pseudomonadati</taxon>
        <taxon>Pseudomonadota</taxon>
        <taxon>Alphaproteobacteria</taxon>
        <taxon>Hyphomicrobiales</taxon>
        <taxon>Ancalomicrobiaceae</taxon>
        <taxon>Prosthecodimorpha</taxon>
    </lineage>
</organism>
<evidence type="ECO:0000256" key="1">
    <source>
        <dbReference type="SAM" id="MobiDB-lite"/>
    </source>
</evidence>
<dbReference type="STRING" id="665126.ABB55_14145"/>
<reference evidence="2 3" key="2">
    <citation type="submission" date="2015-10" db="EMBL/GenBank/DDBJ databases">
        <title>Draft Genome Sequence of Prosthecomicrobium hirschii ATCC 27832.</title>
        <authorList>
            <person name="Daniel J."/>
            <person name="Givan S.A."/>
            <person name="Brun Y.V."/>
            <person name="Brown P.J."/>
        </authorList>
    </citation>
    <scope>NUCLEOTIDE SEQUENCE [LARGE SCALE GENOMIC DNA]</scope>
    <source>
        <strain evidence="2 3">16</strain>
    </source>
</reference>
<dbReference type="AlphaFoldDB" id="A0A0P6VKL9"/>
<evidence type="ECO:0008006" key="4">
    <source>
        <dbReference type="Google" id="ProtNLM"/>
    </source>
</evidence>
<reference evidence="2 3" key="1">
    <citation type="submission" date="2015-09" db="EMBL/GenBank/DDBJ databases">
        <authorList>
            <person name="Jackson K.R."/>
            <person name="Lunt B.L."/>
            <person name="Fisher J.N.B."/>
            <person name="Gardner A.V."/>
            <person name="Bailey M.E."/>
            <person name="Deus L.M."/>
            <person name="Earl A.S."/>
            <person name="Gibby P.D."/>
            <person name="Hartmann K.A."/>
            <person name="Liu J.E."/>
            <person name="Manci A.M."/>
            <person name="Nielsen D.A."/>
            <person name="Solomon M.B."/>
            <person name="Breakwell D.P."/>
            <person name="Burnett S.H."/>
            <person name="Grose J.H."/>
        </authorList>
    </citation>
    <scope>NUCLEOTIDE SEQUENCE [LARGE SCALE GENOMIC DNA]</scope>
    <source>
        <strain evidence="2 3">16</strain>
    </source>
</reference>
<evidence type="ECO:0000313" key="2">
    <source>
        <dbReference type="EMBL" id="KPL53214.1"/>
    </source>
</evidence>
<dbReference type="EMBL" id="LJYW01000001">
    <property type="protein sequence ID" value="KPL53214.1"/>
    <property type="molecule type" value="Genomic_DNA"/>
</dbReference>